<evidence type="ECO:0000256" key="11">
    <source>
        <dbReference type="ARBA" id="ARBA00023136"/>
    </source>
</evidence>
<keyword evidence="11 12" id="KW-0472">Membrane</keyword>
<keyword evidence="5 12" id="KW-0812">Transmembrane</keyword>
<dbReference type="InterPro" id="IPR003594">
    <property type="entry name" value="HATPase_dom"/>
</dbReference>
<dbReference type="Pfam" id="PF02518">
    <property type="entry name" value="HATPase_c"/>
    <property type="match status" value="1"/>
</dbReference>
<dbReference type="Gene3D" id="6.10.340.10">
    <property type="match status" value="1"/>
</dbReference>
<dbReference type="GO" id="GO:0005886">
    <property type="term" value="C:plasma membrane"/>
    <property type="evidence" value="ECO:0007669"/>
    <property type="project" value="UniProtKB-SubCell"/>
</dbReference>
<evidence type="ECO:0000313" key="15">
    <source>
        <dbReference type="Proteomes" id="UP000293142"/>
    </source>
</evidence>
<reference evidence="14 15" key="1">
    <citation type="submission" date="2019-02" db="EMBL/GenBank/DDBJ databases">
        <title>Paenibacillus sp. nov., isolated from surface-sterilized tissue of Thalictrum simplex L.</title>
        <authorList>
            <person name="Tuo L."/>
        </authorList>
    </citation>
    <scope>NUCLEOTIDE SEQUENCE [LARGE SCALE GENOMIC DNA]</scope>
    <source>
        <strain evidence="14 15">N2SHLJ1</strain>
    </source>
</reference>
<keyword evidence="3" id="KW-0597">Phosphoprotein</keyword>
<name>A0A4Q9DY92_9BACL</name>
<evidence type="ECO:0000256" key="12">
    <source>
        <dbReference type="SAM" id="Phobius"/>
    </source>
</evidence>
<evidence type="ECO:0000256" key="5">
    <source>
        <dbReference type="ARBA" id="ARBA00022692"/>
    </source>
</evidence>
<keyword evidence="9 12" id="KW-1133">Transmembrane helix</keyword>
<dbReference type="OrthoDB" id="2638092at2"/>
<dbReference type="InterPro" id="IPR050640">
    <property type="entry name" value="Bact_2-comp_sensor_kinase"/>
</dbReference>
<protein>
    <submittedName>
        <fullName evidence="14">Sensor histidine kinase</fullName>
    </submittedName>
</protein>
<dbReference type="InterPro" id="IPR010559">
    <property type="entry name" value="Sig_transdc_His_kin_internal"/>
</dbReference>
<keyword evidence="10" id="KW-0902">Two-component regulatory system</keyword>
<feature type="transmembrane region" description="Helical" evidence="12">
    <location>
        <begin position="308"/>
        <end position="330"/>
    </location>
</feature>
<evidence type="ECO:0000256" key="8">
    <source>
        <dbReference type="ARBA" id="ARBA00022840"/>
    </source>
</evidence>
<keyword evidence="8" id="KW-0067">ATP-binding</keyword>
<evidence type="ECO:0000313" key="14">
    <source>
        <dbReference type="EMBL" id="TBL81366.1"/>
    </source>
</evidence>
<dbReference type="PANTHER" id="PTHR34220:SF11">
    <property type="entry name" value="SENSOR PROTEIN KINASE HPTS"/>
    <property type="match status" value="1"/>
</dbReference>
<dbReference type="InterPro" id="IPR036890">
    <property type="entry name" value="HATPase_C_sf"/>
</dbReference>
<evidence type="ECO:0000256" key="10">
    <source>
        <dbReference type="ARBA" id="ARBA00023012"/>
    </source>
</evidence>
<dbReference type="AlphaFoldDB" id="A0A4Q9DY92"/>
<dbReference type="InterPro" id="IPR003660">
    <property type="entry name" value="HAMP_dom"/>
</dbReference>
<dbReference type="PANTHER" id="PTHR34220">
    <property type="entry name" value="SENSOR HISTIDINE KINASE YPDA"/>
    <property type="match status" value="1"/>
</dbReference>
<gene>
    <name evidence="14" type="ORF">EYB31_04600</name>
</gene>
<keyword evidence="4" id="KW-0808">Transferase</keyword>
<dbReference type="GO" id="GO:0000155">
    <property type="term" value="F:phosphorelay sensor kinase activity"/>
    <property type="evidence" value="ECO:0007669"/>
    <property type="project" value="InterPro"/>
</dbReference>
<evidence type="ECO:0000259" key="13">
    <source>
        <dbReference type="PROSITE" id="PS50885"/>
    </source>
</evidence>
<dbReference type="EMBL" id="SIRE01000003">
    <property type="protein sequence ID" value="TBL81366.1"/>
    <property type="molecule type" value="Genomic_DNA"/>
</dbReference>
<evidence type="ECO:0000256" key="9">
    <source>
        <dbReference type="ARBA" id="ARBA00022989"/>
    </source>
</evidence>
<dbReference type="Gene3D" id="3.30.565.10">
    <property type="entry name" value="Histidine kinase-like ATPase, C-terminal domain"/>
    <property type="match status" value="1"/>
</dbReference>
<sequence length="605" mass="70249">MRPKGKVRNMARLIGLLIPATLRTRLFMAFILLIFFPFSILNLYNFQEVKNVMQQKASEQSHEQLEKMIQDLKNFMSLSFKTTIMLEQDSTVLSILKSPQNYSPLERKHQIEDKFKTINNSFFFNGPQVYYTLIDYYGNAYTSYQPMESIHAEALTREDWFVSLKSGQPYRWISNDPNYVHPDASKSPELLSLTARLSDMYQVPYGVARVSLDYSFWFKNITRDPSINQDFYIITQNGEVIAESRSDAGLPIESLKADLHSAADGYVIDKGSNSILNYSYIDSAGWYMVSKMSLDFLFQEMEAMKRRFFITMLLSTTLFIGATYVVSLAMTRPLQMLQKRMAQAVRLDMKAAFPTSQLKGEVLDLTLTFNKMIHDANELIQRLKMEERQKEAVRFQMLLTQMNPHFLLNTLNTVKWIAIRKEIPEIREICISLGTLLETSLNSKMEMIHLQDELQLVKAYEYIQSFKYKNQFHVEYLLSDQVKYALVPKLCLQPLVENSILHGFDGMEEQGFIRIRVYAEDKYLVMEIEDNGVGLNPEHQSTPLRKREGIGMKNINERLKLLFKSEASLEVLSLNQGTLVRMRFPLLISEPFREGERRHVEGFIG</sequence>
<comment type="caution">
    <text evidence="14">The sequence shown here is derived from an EMBL/GenBank/DDBJ whole genome shotgun (WGS) entry which is preliminary data.</text>
</comment>
<accession>A0A4Q9DY92</accession>
<keyword evidence="6" id="KW-0547">Nucleotide-binding</keyword>
<keyword evidence="15" id="KW-1185">Reference proteome</keyword>
<evidence type="ECO:0000256" key="1">
    <source>
        <dbReference type="ARBA" id="ARBA00004651"/>
    </source>
</evidence>
<dbReference type="GO" id="GO:0005524">
    <property type="term" value="F:ATP binding"/>
    <property type="evidence" value="ECO:0007669"/>
    <property type="project" value="UniProtKB-KW"/>
</dbReference>
<evidence type="ECO:0000256" key="6">
    <source>
        <dbReference type="ARBA" id="ARBA00022741"/>
    </source>
</evidence>
<keyword evidence="7 14" id="KW-0418">Kinase</keyword>
<evidence type="ECO:0000256" key="4">
    <source>
        <dbReference type="ARBA" id="ARBA00022679"/>
    </source>
</evidence>
<dbReference type="SUPFAM" id="SSF55874">
    <property type="entry name" value="ATPase domain of HSP90 chaperone/DNA topoisomerase II/histidine kinase"/>
    <property type="match status" value="1"/>
</dbReference>
<evidence type="ECO:0000256" key="3">
    <source>
        <dbReference type="ARBA" id="ARBA00022553"/>
    </source>
</evidence>
<dbReference type="PROSITE" id="PS50885">
    <property type="entry name" value="HAMP"/>
    <property type="match status" value="1"/>
</dbReference>
<comment type="subcellular location">
    <subcellularLocation>
        <location evidence="1">Cell membrane</location>
        <topology evidence="1">Multi-pass membrane protein</topology>
    </subcellularLocation>
</comment>
<feature type="transmembrane region" description="Helical" evidence="12">
    <location>
        <begin position="26"/>
        <end position="46"/>
    </location>
</feature>
<evidence type="ECO:0000256" key="7">
    <source>
        <dbReference type="ARBA" id="ARBA00022777"/>
    </source>
</evidence>
<organism evidence="14 15">
    <name type="scientific">Paenibacillus thalictri</name>
    <dbReference type="NCBI Taxonomy" id="2527873"/>
    <lineage>
        <taxon>Bacteria</taxon>
        <taxon>Bacillati</taxon>
        <taxon>Bacillota</taxon>
        <taxon>Bacilli</taxon>
        <taxon>Bacillales</taxon>
        <taxon>Paenibacillaceae</taxon>
        <taxon>Paenibacillus</taxon>
    </lineage>
</organism>
<evidence type="ECO:0000256" key="2">
    <source>
        <dbReference type="ARBA" id="ARBA00022475"/>
    </source>
</evidence>
<keyword evidence="2" id="KW-1003">Cell membrane</keyword>
<dbReference type="Proteomes" id="UP000293142">
    <property type="component" value="Unassembled WGS sequence"/>
</dbReference>
<proteinExistence type="predicted"/>
<feature type="domain" description="HAMP" evidence="13">
    <location>
        <begin position="328"/>
        <end position="381"/>
    </location>
</feature>
<dbReference type="Pfam" id="PF06580">
    <property type="entry name" value="His_kinase"/>
    <property type="match status" value="1"/>
</dbReference>